<comment type="caution">
    <text evidence="4">The sequence shown here is derived from an EMBL/GenBank/DDBJ whole genome shotgun (WGS) entry which is preliminary data.</text>
</comment>
<dbReference type="GO" id="GO:0003735">
    <property type="term" value="F:structural constituent of ribosome"/>
    <property type="evidence" value="ECO:0007669"/>
    <property type="project" value="InterPro"/>
</dbReference>
<dbReference type="Gene3D" id="2.40.50.140">
    <property type="entry name" value="Nucleic acid-binding proteins"/>
    <property type="match status" value="1"/>
</dbReference>
<comment type="similarity">
    <text evidence="1">Belongs to the universal ribosomal protein uS17 family.</text>
</comment>
<sequence length="82" mass="9365">MSVKTFTGKIVSNKMKDTVVVAVELPRRHPIYGKMIKHTKRFKAHADKLYEMGAVVQITETSPFSKQVAFKIVTESQNKEKK</sequence>
<accession>A0A2H0XBC8</accession>
<dbReference type="GO" id="GO:0022627">
    <property type="term" value="C:cytosolic small ribosomal subunit"/>
    <property type="evidence" value="ECO:0007669"/>
    <property type="project" value="TreeGrafter"/>
</dbReference>
<dbReference type="AlphaFoldDB" id="A0A2H0XBC8"/>
<organism evidence="4 5">
    <name type="scientific">candidate division WWE3 bacterium CG08_land_8_20_14_0_20_41_10</name>
    <dbReference type="NCBI Taxonomy" id="1975085"/>
    <lineage>
        <taxon>Bacteria</taxon>
        <taxon>Katanobacteria</taxon>
    </lineage>
</organism>
<gene>
    <name evidence="4" type="primary">rpsQ</name>
    <name evidence="4" type="ORF">COT50_02910</name>
</gene>
<dbReference type="SUPFAM" id="SSF50249">
    <property type="entry name" value="Nucleic acid-binding proteins"/>
    <property type="match status" value="1"/>
</dbReference>
<reference evidence="5" key="1">
    <citation type="submission" date="2017-09" db="EMBL/GenBank/DDBJ databases">
        <title>Depth-based differentiation of microbial function through sediment-hosted aquifers and enrichment of novel symbionts in the deep terrestrial subsurface.</title>
        <authorList>
            <person name="Probst A.J."/>
            <person name="Ladd B."/>
            <person name="Jarett J.K."/>
            <person name="Geller-Mcgrath D.E."/>
            <person name="Sieber C.M.K."/>
            <person name="Emerson J.B."/>
            <person name="Anantharaman K."/>
            <person name="Thomas B.C."/>
            <person name="Malmstrom R."/>
            <person name="Stieglmeier M."/>
            <person name="Klingl A."/>
            <person name="Woyke T."/>
            <person name="Ryan C.M."/>
            <person name="Banfield J.F."/>
        </authorList>
    </citation>
    <scope>NUCLEOTIDE SEQUENCE [LARGE SCALE GENOMIC DNA]</scope>
</reference>
<dbReference type="PANTHER" id="PTHR10744">
    <property type="entry name" value="40S RIBOSOMAL PROTEIN S11 FAMILY MEMBER"/>
    <property type="match status" value="1"/>
</dbReference>
<proteinExistence type="inferred from homology"/>
<evidence type="ECO:0000256" key="1">
    <source>
        <dbReference type="ARBA" id="ARBA00010254"/>
    </source>
</evidence>
<name>A0A2H0XBC8_UNCKA</name>
<evidence type="ECO:0000256" key="2">
    <source>
        <dbReference type="ARBA" id="ARBA00022980"/>
    </source>
</evidence>
<dbReference type="EMBL" id="PEYU01000065">
    <property type="protein sequence ID" value="PIS22247.1"/>
    <property type="molecule type" value="Genomic_DNA"/>
</dbReference>
<evidence type="ECO:0000256" key="3">
    <source>
        <dbReference type="ARBA" id="ARBA00023274"/>
    </source>
</evidence>
<dbReference type="InterPro" id="IPR012340">
    <property type="entry name" value="NA-bd_OB-fold"/>
</dbReference>
<dbReference type="CDD" id="cd00364">
    <property type="entry name" value="Ribosomal_uS17"/>
    <property type="match status" value="1"/>
</dbReference>
<dbReference type="PANTHER" id="PTHR10744:SF1">
    <property type="entry name" value="SMALL RIBOSOMAL SUBUNIT PROTEIN US17M"/>
    <property type="match status" value="1"/>
</dbReference>
<keyword evidence="3" id="KW-0687">Ribonucleoprotein</keyword>
<dbReference type="PRINTS" id="PR00973">
    <property type="entry name" value="RIBOSOMALS17"/>
</dbReference>
<dbReference type="Pfam" id="PF00366">
    <property type="entry name" value="Ribosomal_S17"/>
    <property type="match status" value="1"/>
</dbReference>
<evidence type="ECO:0000313" key="4">
    <source>
        <dbReference type="EMBL" id="PIS22247.1"/>
    </source>
</evidence>
<protein>
    <submittedName>
        <fullName evidence="4">30S ribosomal protein S17</fullName>
    </submittedName>
</protein>
<dbReference type="Proteomes" id="UP000231252">
    <property type="component" value="Unassembled WGS sequence"/>
</dbReference>
<dbReference type="InterPro" id="IPR000266">
    <property type="entry name" value="Ribosomal_uS17"/>
</dbReference>
<evidence type="ECO:0000313" key="5">
    <source>
        <dbReference type="Proteomes" id="UP000231252"/>
    </source>
</evidence>
<keyword evidence="2 4" id="KW-0689">Ribosomal protein</keyword>
<dbReference type="GO" id="GO:0006412">
    <property type="term" value="P:translation"/>
    <property type="evidence" value="ECO:0007669"/>
    <property type="project" value="InterPro"/>
</dbReference>